<evidence type="ECO:0000313" key="1">
    <source>
        <dbReference type="EMBL" id="RNA28759.1"/>
    </source>
</evidence>
<sequence>MDRLSASTSLLLLYSKSHKPALTVRGINSSGQTAEYSNLYLRLSALSAKEAVAVFLYFFVPCQKLHFKFPS</sequence>
<gene>
    <name evidence="1" type="ORF">BpHYR1_036045</name>
</gene>
<evidence type="ECO:0000313" key="2">
    <source>
        <dbReference type="Proteomes" id="UP000276133"/>
    </source>
</evidence>
<protein>
    <submittedName>
        <fullName evidence="1">Uncharacterized protein</fullName>
    </submittedName>
</protein>
<proteinExistence type="predicted"/>
<organism evidence="1 2">
    <name type="scientific">Brachionus plicatilis</name>
    <name type="common">Marine rotifer</name>
    <name type="synonym">Brachionus muelleri</name>
    <dbReference type="NCBI Taxonomy" id="10195"/>
    <lineage>
        <taxon>Eukaryota</taxon>
        <taxon>Metazoa</taxon>
        <taxon>Spiralia</taxon>
        <taxon>Gnathifera</taxon>
        <taxon>Rotifera</taxon>
        <taxon>Eurotatoria</taxon>
        <taxon>Monogononta</taxon>
        <taxon>Pseudotrocha</taxon>
        <taxon>Ploima</taxon>
        <taxon>Brachionidae</taxon>
        <taxon>Brachionus</taxon>
    </lineage>
</organism>
<comment type="caution">
    <text evidence="1">The sequence shown here is derived from an EMBL/GenBank/DDBJ whole genome shotgun (WGS) entry which is preliminary data.</text>
</comment>
<dbReference type="Proteomes" id="UP000276133">
    <property type="component" value="Unassembled WGS sequence"/>
</dbReference>
<reference evidence="1 2" key="1">
    <citation type="journal article" date="2018" name="Sci. Rep.">
        <title>Genomic signatures of local adaptation to the degree of environmental predictability in rotifers.</title>
        <authorList>
            <person name="Franch-Gras L."/>
            <person name="Hahn C."/>
            <person name="Garcia-Roger E.M."/>
            <person name="Carmona M.J."/>
            <person name="Serra M."/>
            <person name="Gomez A."/>
        </authorList>
    </citation>
    <scope>NUCLEOTIDE SEQUENCE [LARGE SCALE GENOMIC DNA]</scope>
    <source>
        <strain evidence="1">HYR1</strain>
    </source>
</reference>
<dbReference type="EMBL" id="REGN01002344">
    <property type="protein sequence ID" value="RNA28759.1"/>
    <property type="molecule type" value="Genomic_DNA"/>
</dbReference>
<name>A0A3M7RZ97_BRAPC</name>
<keyword evidence="2" id="KW-1185">Reference proteome</keyword>
<accession>A0A3M7RZ97</accession>
<dbReference type="AlphaFoldDB" id="A0A3M7RZ97"/>